<protein>
    <submittedName>
        <fullName evidence="1">Uncharacterized protein</fullName>
    </submittedName>
</protein>
<keyword evidence="2" id="KW-1185">Reference proteome</keyword>
<evidence type="ECO:0000313" key="1">
    <source>
        <dbReference type="EMBL" id="RCN49787.1"/>
    </source>
</evidence>
<dbReference type="OrthoDB" id="5817221at2759"/>
<evidence type="ECO:0000313" key="2">
    <source>
        <dbReference type="Proteomes" id="UP000252519"/>
    </source>
</evidence>
<reference evidence="1 2" key="1">
    <citation type="submission" date="2014-10" db="EMBL/GenBank/DDBJ databases">
        <title>Draft genome of the hookworm Ancylostoma caninum.</title>
        <authorList>
            <person name="Mitreva M."/>
        </authorList>
    </citation>
    <scope>NUCLEOTIDE SEQUENCE [LARGE SCALE GENOMIC DNA]</scope>
    <source>
        <strain evidence="1 2">Baltimore</strain>
    </source>
</reference>
<gene>
    <name evidence="1" type="ORF">ANCCAN_04029</name>
</gene>
<dbReference type="Proteomes" id="UP000252519">
    <property type="component" value="Unassembled WGS sequence"/>
</dbReference>
<accession>A0A368H3F5</accession>
<organism evidence="1 2">
    <name type="scientific">Ancylostoma caninum</name>
    <name type="common">Dog hookworm</name>
    <dbReference type="NCBI Taxonomy" id="29170"/>
    <lineage>
        <taxon>Eukaryota</taxon>
        <taxon>Metazoa</taxon>
        <taxon>Ecdysozoa</taxon>
        <taxon>Nematoda</taxon>
        <taxon>Chromadorea</taxon>
        <taxon>Rhabditida</taxon>
        <taxon>Rhabditina</taxon>
        <taxon>Rhabditomorpha</taxon>
        <taxon>Strongyloidea</taxon>
        <taxon>Ancylostomatidae</taxon>
        <taxon>Ancylostomatinae</taxon>
        <taxon>Ancylostoma</taxon>
    </lineage>
</organism>
<proteinExistence type="predicted"/>
<name>A0A368H3F5_ANCCA</name>
<dbReference type="EMBL" id="JOJR01000029">
    <property type="protein sequence ID" value="RCN49787.1"/>
    <property type="molecule type" value="Genomic_DNA"/>
</dbReference>
<comment type="caution">
    <text evidence="1">The sequence shown here is derived from an EMBL/GenBank/DDBJ whole genome shotgun (WGS) entry which is preliminary data.</text>
</comment>
<dbReference type="AlphaFoldDB" id="A0A368H3F5"/>
<sequence>MLTNARFEDEIEVIYRDLEKVHKEDRTSFKVIIGEHNANIVVVVSETIMTTKIIHGFGENAVADNIKRSGQPTSLRWCKVKLSVTKPSKGCLTGLRVDTLA</sequence>